<evidence type="ECO:0000313" key="2">
    <source>
        <dbReference type="EMBL" id="MCE3533696.1"/>
    </source>
</evidence>
<evidence type="ECO:0000256" key="1">
    <source>
        <dbReference type="SAM" id="MobiDB-lite"/>
    </source>
</evidence>
<comment type="caution">
    <text evidence="2">The sequence shown here is derived from an EMBL/GenBank/DDBJ whole genome shotgun (WGS) entry which is preliminary data.</text>
</comment>
<sequence length="647" mass="73231">MSQDKQDKTDEKGQFNRTIKGDYNIILKRMDDDSPLDSKSLLELSEKNGHAPILIIQNNQLKIFGYKPRSNVAPGDWHLRTLYFSDNLKDPIIQKAWTQNMIKFSELDPKMQEIIANNHQEIQTRRRRVPTLTDEHIIEDIKKGRSLSPLHKQARQQHFFYEASLRTQKELSYYAVSGGFKVPYVVAIQGTNYKVRSAAKVIAELRSKGKSGPESPSQREHSENRSKVGTHIPACVQKFDPNDNHTLFIPLEGQTKENKIQQSLDMRLGGPLKGLLRSCGNNGQLEAFLGPTEDMIGFYKDRGFDLVEEIWFPSTGRYYSFINKETGDFIITLAGLQSQANLISQLLTLKMAGVNVDKVKVYGDTQSIEHDITQDILNFKEKLLSSGINLEKQNTALVIAGNGGILGREIERLDEDIDVDGQIKSEPGSKCAMTFYPTKGAKGGVVGIINLSMPYGEVMGPMMTDMAEHLHVREVFLAGIGGAIGRREEKLEEDVVEQHIGTYHVFFTTTNPETGARYTLEDTEVIMPPIDQKGKGWLNDESVGLHVHVDSPFIETFGWLEERMDERCTMVDCESHFAIERIKKWNEDHPEDKIRIMPGLLVSDYVGHKSLGALTPDTCKHVKPFLEHFVERIKEPREELTTSFKVL</sequence>
<dbReference type="EMBL" id="JAJTND010000005">
    <property type="protein sequence ID" value="MCE3533696.1"/>
    <property type="molecule type" value="Genomic_DNA"/>
</dbReference>
<accession>A0ABS8X894</accession>
<dbReference type="RefSeq" id="WP_232891264.1">
    <property type="nucleotide sequence ID" value="NZ_JAJSPM010000009.1"/>
</dbReference>
<keyword evidence="3" id="KW-1185">Reference proteome</keyword>
<feature type="region of interest" description="Disordered" evidence="1">
    <location>
        <begin position="206"/>
        <end position="227"/>
    </location>
</feature>
<dbReference type="Proteomes" id="UP001320170">
    <property type="component" value="Unassembled WGS sequence"/>
</dbReference>
<organism evidence="2 3">
    <name type="scientific">Legionella resiliens</name>
    <dbReference type="NCBI Taxonomy" id="2905958"/>
    <lineage>
        <taxon>Bacteria</taxon>
        <taxon>Pseudomonadati</taxon>
        <taxon>Pseudomonadota</taxon>
        <taxon>Gammaproteobacteria</taxon>
        <taxon>Legionellales</taxon>
        <taxon>Legionellaceae</taxon>
        <taxon>Legionella</taxon>
    </lineage>
</organism>
<evidence type="ECO:0000313" key="3">
    <source>
        <dbReference type="Proteomes" id="UP001320170"/>
    </source>
</evidence>
<protein>
    <submittedName>
        <fullName evidence="2">Uncharacterized protein</fullName>
    </submittedName>
</protein>
<proteinExistence type="predicted"/>
<reference evidence="2 3" key="1">
    <citation type="journal article" date="2024" name="Pathogens">
        <title>Characterization of a Novel Species of Legionella Isolated from a Healthcare Facility: Legionella resiliens sp. nov.</title>
        <authorList>
            <person name="Cristino S."/>
            <person name="Pascale M.R."/>
            <person name="Marino F."/>
            <person name="Derelitto C."/>
            <person name="Salaris S."/>
            <person name="Orsini M."/>
            <person name="Squarzoni S."/>
            <person name="Grottola A."/>
            <person name="Girolamini L."/>
        </authorList>
    </citation>
    <scope>NUCLEOTIDE SEQUENCE [LARGE SCALE GENOMIC DNA]</scope>
    <source>
        <strain evidence="2 3">8cVS16</strain>
    </source>
</reference>
<feature type="compositionally biased region" description="Basic and acidic residues" evidence="1">
    <location>
        <begin position="217"/>
        <end position="226"/>
    </location>
</feature>
<name>A0ABS8X894_9GAMM</name>
<gene>
    <name evidence="2" type="ORF">LXO92_15085</name>
</gene>